<dbReference type="Proteomes" id="UP001165444">
    <property type="component" value="Unassembled WGS sequence"/>
</dbReference>
<dbReference type="EMBL" id="JAKZMM010000025">
    <property type="protein sequence ID" value="MCJ2381072.1"/>
    <property type="molecule type" value="Genomic_DNA"/>
</dbReference>
<name>A0ABT0C224_9BACT</name>
<reference evidence="1 2" key="1">
    <citation type="submission" date="2022-03" db="EMBL/GenBank/DDBJ databases">
        <title>Parabacteroides sp. nov. isolated from swine feces.</title>
        <authorList>
            <person name="Bak J.E."/>
        </authorList>
    </citation>
    <scope>NUCLEOTIDE SEQUENCE [LARGE SCALE GENOMIC DNA]</scope>
    <source>
        <strain evidence="1 2">AGMB00274</strain>
    </source>
</reference>
<gene>
    <name evidence="1" type="ORF">MUN53_10680</name>
</gene>
<evidence type="ECO:0000313" key="2">
    <source>
        <dbReference type="Proteomes" id="UP001165444"/>
    </source>
</evidence>
<proteinExistence type="predicted"/>
<evidence type="ECO:0000313" key="1">
    <source>
        <dbReference type="EMBL" id="MCJ2381072.1"/>
    </source>
</evidence>
<comment type="caution">
    <text evidence="1">The sequence shown here is derived from an EMBL/GenBank/DDBJ whole genome shotgun (WGS) entry which is preliminary data.</text>
</comment>
<protein>
    <recommendedName>
        <fullName evidence="3">DUF4858 domain-containing protein</fullName>
    </recommendedName>
</protein>
<dbReference type="RefSeq" id="WP_243325407.1">
    <property type="nucleotide sequence ID" value="NZ_JAKZMM010000025.1"/>
</dbReference>
<organism evidence="1 2">
    <name type="scientific">Parabacteroides faecalis</name>
    <dbReference type="NCBI Taxonomy" id="2924040"/>
    <lineage>
        <taxon>Bacteria</taxon>
        <taxon>Pseudomonadati</taxon>
        <taxon>Bacteroidota</taxon>
        <taxon>Bacteroidia</taxon>
        <taxon>Bacteroidales</taxon>
        <taxon>Tannerellaceae</taxon>
        <taxon>Parabacteroides</taxon>
    </lineage>
</organism>
<sequence>MRRCWLIGMVVCAQYVHTVYAQTWSKEDSIRLANILSGKDTLRLNPEFQRSIQNGTFINLNPVGKMKSASSKVPFTKDFSEYIKLDKSVLVEGKKSWKDMPPQAAMREPIEVKEPDLKVNPLVYTIPGQVKQTAVKPTGHDFNDFLSYLLSPKYRQFKKNASRNTYKIYNDIPALQIYQKQKKFREEHPELILKPDSQVTKPKKKALIGPVPGLH</sequence>
<evidence type="ECO:0008006" key="3">
    <source>
        <dbReference type="Google" id="ProtNLM"/>
    </source>
</evidence>
<keyword evidence="2" id="KW-1185">Reference proteome</keyword>
<accession>A0ABT0C224</accession>